<comment type="caution">
    <text evidence="6">The sequence shown here is derived from an EMBL/GenBank/DDBJ whole genome shotgun (WGS) entry which is preliminary data.</text>
</comment>
<sequence length="459" mass="54142">MFYMEMILSKTFKEMIFWMAWIIIPFIMEIVPSIVGFFILIKKKMSLKKECFSGKLPEITVIVPVYNSAQTLESCIKSIYESNYPTGLIDVMLVNNMSSDNSFEIFTKSQKEFEGLSMRYLNAKQGKSKALNMALFNSGGKYIIHIDSDGILETNAIRNMVVRFEQNPHIHCMTGAILTDAKYIENTKTSFLKLVRRCEFFEYAQAFLAGRNFESELNSIYTLSGAFSAFRKSTILKTQLYNSETVCEDTQITFQVRHLLKKKVYLCENALFFVEPIDNFNKLYTQRQRWQRGEMEVSHMFLKDKIYSAGGFFSNFMIRILMYDHTFAFPRMIWYFALIFLLFMDYPLYLILGSVFVIYLLYVLSAFLFYLNVRVYLAEYKDIRKYYSAKVYLIVLMPLFNFMIFWIRFAGIINSIKLESKWKTLNLKEEYIAFCNVSKSDFQRVFKIIDKVRRIVNNP</sequence>
<evidence type="ECO:0000256" key="2">
    <source>
        <dbReference type="ARBA" id="ARBA00022676"/>
    </source>
</evidence>
<dbReference type="PANTHER" id="PTHR43630:SF1">
    <property type="entry name" value="POLY-BETA-1,6-N-ACETYL-D-GLUCOSAMINE SYNTHASE"/>
    <property type="match status" value="1"/>
</dbReference>
<dbReference type="CDD" id="cd06423">
    <property type="entry name" value="CESA_like"/>
    <property type="match status" value="1"/>
</dbReference>
<evidence type="ECO:0000256" key="1">
    <source>
        <dbReference type="ARBA" id="ARBA00006739"/>
    </source>
</evidence>
<dbReference type="NCBIfam" id="TIGR03111">
    <property type="entry name" value="glyc2_xrt_Gpos1"/>
    <property type="match status" value="1"/>
</dbReference>
<organism evidence="6 7">
    <name type="scientific">Clostridium ljungdahlii</name>
    <dbReference type="NCBI Taxonomy" id="1538"/>
    <lineage>
        <taxon>Bacteria</taxon>
        <taxon>Bacillati</taxon>
        <taxon>Bacillota</taxon>
        <taxon>Clostridia</taxon>
        <taxon>Eubacteriales</taxon>
        <taxon>Clostridiaceae</taxon>
        <taxon>Clostridium</taxon>
    </lineage>
</organism>
<keyword evidence="3 6" id="KW-0808">Transferase</keyword>
<evidence type="ECO:0000259" key="5">
    <source>
        <dbReference type="Pfam" id="PF00535"/>
    </source>
</evidence>
<dbReference type="PATRIC" id="fig|1538.10.peg.1805"/>
<dbReference type="EMBL" id="LITT01000023">
    <property type="protein sequence ID" value="OAA86811.1"/>
    <property type="molecule type" value="Genomic_DNA"/>
</dbReference>
<comment type="similarity">
    <text evidence="1">Belongs to the glycosyltransferase 2 family.</text>
</comment>
<gene>
    <name evidence="6" type="primary">icaA</name>
    <name evidence="6" type="ORF">WY13_02205</name>
</gene>
<keyword evidence="4" id="KW-0472">Membrane</keyword>
<dbReference type="Pfam" id="PF00535">
    <property type="entry name" value="Glycos_transf_2"/>
    <property type="match status" value="1"/>
</dbReference>
<feature type="transmembrane region" description="Helical" evidence="4">
    <location>
        <begin position="327"/>
        <end position="344"/>
    </location>
</feature>
<dbReference type="PANTHER" id="PTHR43630">
    <property type="entry name" value="POLY-BETA-1,6-N-ACETYL-D-GLUCOSAMINE SYNTHASE"/>
    <property type="match status" value="1"/>
</dbReference>
<feature type="transmembrane region" description="Helical" evidence="4">
    <location>
        <begin position="391"/>
        <end position="413"/>
    </location>
</feature>
<dbReference type="Proteomes" id="UP000077407">
    <property type="component" value="Unassembled WGS sequence"/>
</dbReference>
<reference evidence="6 7" key="1">
    <citation type="journal article" date="2015" name="Biotechnol. Bioeng.">
        <title>Genome sequence and phenotypic characterization of Caulobacter segnis.</title>
        <authorList>
            <person name="Patel S."/>
            <person name="Fletcher B."/>
            <person name="Scott D.C."/>
            <person name="Ely B."/>
        </authorList>
    </citation>
    <scope>NUCLEOTIDE SEQUENCE [LARGE SCALE GENOMIC DNA]</scope>
    <source>
        <strain evidence="6 7">ERI-2</strain>
    </source>
</reference>
<keyword evidence="4" id="KW-1133">Transmembrane helix</keyword>
<dbReference type="GO" id="GO:0016757">
    <property type="term" value="F:glycosyltransferase activity"/>
    <property type="evidence" value="ECO:0007669"/>
    <property type="project" value="UniProtKB-KW"/>
</dbReference>
<evidence type="ECO:0000313" key="7">
    <source>
        <dbReference type="Proteomes" id="UP000077407"/>
    </source>
</evidence>
<feature type="domain" description="Glycosyltransferase 2-like" evidence="5">
    <location>
        <begin position="60"/>
        <end position="232"/>
    </location>
</feature>
<keyword evidence="4" id="KW-0812">Transmembrane</keyword>
<dbReference type="SUPFAM" id="SSF53448">
    <property type="entry name" value="Nucleotide-diphospho-sugar transferases"/>
    <property type="match status" value="1"/>
</dbReference>
<evidence type="ECO:0000313" key="6">
    <source>
        <dbReference type="EMBL" id="OAA86811.1"/>
    </source>
</evidence>
<name>A0A168NRM5_9CLOT</name>
<dbReference type="InterPro" id="IPR001173">
    <property type="entry name" value="Glyco_trans_2-like"/>
</dbReference>
<feature type="transmembrane region" description="Helical" evidence="4">
    <location>
        <begin position="15"/>
        <end position="40"/>
    </location>
</feature>
<dbReference type="EC" id="2.4.1.-" evidence="6"/>
<dbReference type="InterPro" id="IPR017542">
    <property type="entry name" value="XrtG-assoc_glycosyltfrase"/>
</dbReference>
<protein>
    <submittedName>
        <fullName evidence="6">Poly-beta-1,6-N-acetyl-D-glucosamine synthase</fullName>
        <ecNumber evidence="6">2.4.1.-</ecNumber>
    </submittedName>
</protein>
<keyword evidence="2 6" id="KW-0328">Glycosyltransferase</keyword>
<evidence type="ECO:0000256" key="4">
    <source>
        <dbReference type="SAM" id="Phobius"/>
    </source>
</evidence>
<accession>A0A168NRM5</accession>
<dbReference type="AlphaFoldDB" id="A0A168NRM5"/>
<feature type="transmembrane region" description="Helical" evidence="4">
    <location>
        <begin position="350"/>
        <end position="371"/>
    </location>
</feature>
<dbReference type="InterPro" id="IPR029044">
    <property type="entry name" value="Nucleotide-diphossugar_trans"/>
</dbReference>
<dbReference type="Gene3D" id="3.90.550.10">
    <property type="entry name" value="Spore Coat Polysaccharide Biosynthesis Protein SpsA, Chain A"/>
    <property type="match status" value="1"/>
</dbReference>
<evidence type="ECO:0000256" key="3">
    <source>
        <dbReference type="ARBA" id="ARBA00022679"/>
    </source>
</evidence>
<proteinExistence type="inferred from homology"/>